<organism evidence="2 3">
    <name type="scientific">Fasciolopsis buskii</name>
    <dbReference type="NCBI Taxonomy" id="27845"/>
    <lineage>
        <taxon>Eukaryota</taxon>
        <taxon>Metazoa</taxon>
        <taxon>Spiralia</taxon>
        <taxon>Lophotrochozoa</taxon>
        <taxon>Platyhelminthes</taxon>
        <taxon>Trematoda</taxon>
        <taxon>Digenea</taxon>
        <taxon>Plagiorchiida</taxon>
        <taxon>Echinostomata</taxon>
        <taxon>Echinostomatoidea</taxon>
        <taxon>Fasciolidae</taxon>
        <taxon>Fasciolopsis</taxon>
    </lineage>
</organism>
<protein>
    <submittedName>
        <fullName evidence="2">Uncharacterized protein</fullName>
    </submittedName>
</protein>
<gene>
    <name evidence="2" type="ORF">FBUS_00486</name>
</gene>
<accession>A0A8E0S1L5</accession>
<evidence type="ECO:0000313" key="3">
    <source>
        <dbReference type="Proteomes" id="UP000728185"/>
    </source>
</evidence>
<dbReference type="AlphaFoldDB" id="A0A8E0S1L5"/>
<evidence type="ECO:0000313" key="2">
    <source>
        <dbReference type="EMBL" id="KAA0198767.1"/>
    </source>
</evidence>
<dbReference type="SUPFAM" id="SSF50353">
    <property type="entry name" value="Cytokine"/>
    <property type="match status" value="1"/>
</dbReference>
<reference evidence="2" key="1">
    <citation type="submission" date="2019-05" db="EMBL/GenBank/DDBJ databases">
        <title>Annotation for the trematode Fasciolopsis buski.</title>
        <authorList>
            <person name="Choi Y.-J."/>
        </authorList>
    </citation>
    <scope>NUCLEOTIDE SEQUENCE</scope>
    <source>
        <strain evidence="2">HT</strain>
        <tissue evidence="2">Whole worm</tissue>
    </source>
</reference>
<proteinExistence type="predicted"/>
<dbReference type="InterPro" id="IPR008996">
    <property type="entry name" value="IL1/FGF"/>
</dbReference>
<dbReference type="EMBL" id="LUCM01001514">
    <property type="protein sequence ID" value="KAA0198767.1"/>
    <property type="molecule type" value="Genomic_DNA"/>
</dbReference>
<keyword evidence="3" id="KW-1185">Reference proteome</keyword>
<feature type="region of interest" description="Disordered" evidence="1">
    <location>
        <begin position="1"/>
        <end position="38"/>
    </location>
</feature>
<dbReference type="OrthoDB" id="6251275at2759"/>
<dbReference type="Gene3D" id="2.80.10.50">
    <property type="match status" value="1"/>
</dbReference>
<sequence length="404" mass="45615">MHSNYPVNSSLPVTEPLSQTDPSQDQSTITRSQQSSGLHVLQPQSVLRSFPSPHNQQLWPTPSRNTVREAIGFRIRHAAFKKMTNATGTGENNDSQVIFYPRSKSNPFPIYRFYSSVAHAYLSGSDNGGIVSAKIKNPFSKKIEWEWISVPEYSGVYLRHVQSKRYLCFNQNGRPILLKNAYFPRCLLRINAYVNPSIASSNSLQRIKNLNGSRSKLHQMRNTLIRHRSKQQPINHSSLFKGGDIDLARNVPASLTSQTISSMGDEVVIASKEDQTGIHRYEHETANVPWPQLIWISTAARMPPWRIQFCLNGLPFAHLKPKHSRCPRFQLPRLSEVLVLQLQISAKCISACRPLERSFPNAEHKTVSQCPKECIRESGAYFGGKVSRVNFVNLPPATKSLDNT</sequence>
<dbReference type="Proteomes" id="UP000728185">
    <property type="component" value="Unassembled WGS sequence"/>
</dbReference>
<evidence type="ECO:0000256" key="1">
    <source>
        <dbReference type="SAM" id="MobiDB-lite"/>
    </source>
</evidence>
<comment type="caution">
    <text evidence="2">The sequence shown here is derived from an EMBL/GenBank/DDBJ whole genome shotgun (WGS) entry which is preliminary data.</text>
</comment>
<name>A0A8E0S1L5_9TREM</name>